<dbReference type="AlphaFoldDB" id="A0A8J8NQT1"/>
<dbReference type="InterPro" id="IPR036322">
    <property type="entry name" value="WD40_repeat_dom_sf"/>
</dbReference>
<dbReference type="Proteomes" id="UP000785679">
    <property type="component" value="Unassembled WGS sequence"/>
</dbReference>
<evidence type="ECO:0000313" key="1">
    <source>
        <dbReference type="EMBL" id="TNV78535.1"/>
    </source>
</evidence>
<dbReference type="GO" id="GO:0042273">
    <property type="term" value="P:ribosomal large subunit biogenesis"/>
    <property type="evidence" value="ECO:0007669"/>
    <property type="project" value="InterPro"/>
</dbReference>
<organism evidence="1 2">
    <name type="scientific">Halteria grandinella</name>
    <dbReference type="NCBI Taxonomy" id="5974"/>
    <lineage>
        <taxon>Eukaryota</taxon>
        <taxon>Sar</taxon>
        <taxon>Alveolata</taxon>
        <taxon>Ciliophora</taxon>
        <taxon>Intramacronucleata</taxon>
        <taxon>Spirotrichea</taxon>
        <taxon>Stichotrichia</taxon>
        <taxon>Sporadotrichida</taxon>
        <taxon>Halteriidae</taxon>
        <taxon>Halteria</taxon>
    </lineage>
</organism>
<dbReference type="PANTHER" id="PTHR16038:SF4">
    <property type="entry name" value="WD REPEAT-CONTAINING PROTEIN 74"/>
    <property type="match status" value="1"/>
</dbReference>
<reference evidence="1" key="1">
    <citation type="submission" date="2019-06" db="EMBL/GenBank/DDBJ databases">
        <authorList>
            <person name="Zheng W."/>
        </authorList>
    </citation>
    <scope>NUCLEOTIDE SEQUENCE</scope>
    <source>
        <strain evidence="1">QDHG01</strain>
    </source>
</reference>
<dbReference type="PANTHER" id="PTHR16038">
    <property type="entry name" value="NOP SEVEN ASSOCIATED PROTEIN 1"/>
    <property type="match status" value="1"/>
</dbReference>
<protein>
    <submittedName>
        <fullName evidence="1">Uncharacterized protein</fullName>
    </submittedName>
</protein>
<dbReference type="OrthoDB" id="18388at2759"/>
<evidence type="ECO:0000313" key="2">
    <source>
        <dbReference type="Proteomes" id="UP000785679"/>
    </source>
</evidence>
<dbReference type="GO" id="GO:0005730">
    <property type="term" value="C:nucleolus"/>
    <property type="evidence" value="ECO:0007669"/>
    <property type="project" value="InterPro"/>
</dbReference>
<dbReference type="EMBL" id="RRYP01010204">
    <property type="protein sequence ID" value="TNV78535.1"/>
    <property type="molecule type" value="Genomic_DNA"/>
</dbReference>
<dbReference type="GO" id="GO:0030687">
    <property type="term" value="C:preribosome, large subunit precursor"/>
    <property type="evidence" value="ECO:0007669"/>
    <property type="project" value="TreeGrafter"/>
</dbReference>
<proteinExistence type="predicted"/>
<dbReference type="SUPFAM" id="SSF50978">
    <property type="entry name" value="WD40 repeat-like"/>
    <property type="match status" value="1"/>
</dbReference>
<dbReference type="InterPro" id="IPR037379">
    <property type="entry name" value="WDR74/Nsa1"/>
</dbReference>
<sequence>MIPGSSVKCMAQNGWKREEIAVGCKDSLLTLWDVNVQGEKPKWIARNLPNDELDLQIPIFDNDVHFLDANHLVLTTGYGDIREYDVRSGQRRPTINTSLAKGSDKQLLGKIVRSIQNEYQVYLVNQEGHIYVLDRKKNYAVIKKLVGNRGSVRALSCFTQGDAEYVVTGGCDRHVRVFNPNCEMQKSSEIAHAYVKQKVNSILVAPLGKYKE</sequence>
<name>A0A8J8NQT1_HALGN</name>
<comment type="caution">
    <text evidence="1">The sequence shown here is derived from an EMBL/GenBank/DDBJ whole genome shotgun (WGS) entry which is preliminary data.</text>
</comment>
<dbReference type="Gene3D" id="2.130.10.10">
    <property type="entry name" value="YVTN repeat-like/Quinoprotein amine dehydrogenase"/>
    <property type="match status" value="1"/>
</dbReference>
<dbReference type="InterPro" id="IPR015943">
    <property type="entry name" value="WD40/YVTN_repeat-like_dom_sf"/>
</dbReference>
<keyword evidence="2" id="KW-1185">Reference proteome</keyword>
<gene>
    <name evidence="1" type="ORF">FGO68_gene13684</name>
</gene>
<accession>A0A8J8NQT1</accession>